<protein>
    <submittedName>
        <fullName evidence="1">Uncharacterized protein</fullName>
    </submittedName>
</protein>
<reference evidence="1" key="1">
    <citation type="journal article" date="2012" name="Science">
        <title>Fermentation, hydrogen, and sulfur metabolism in multiple uncultivated bacterial phyla.</title>
        <authorList>
            <person name="Wrighton K.C."/>
            <person name="Thomas B.C."/>
            <person name="Sharon I."/>
            <person name="Miller C.S."/>
            <person name="Castelle C.J."/>
            <person name="VerBerkmoes N.C."/>
            <person name="Wilkins M.J."/>
            <person name="Hettich R.L."/>
            <person name="Lipton M.S."/>
            <person name="Williams K.H."/>
            <person name="Long P.E."/>
            <person name="Banfield J.F."/>
        </authorList>
    </citation>
    <scope>NUCLEOTIDE SEQUENCE [LARGE SCALE GENOMIC DNA]</scope>
</reference>
<organism evidence="1">
    <name type="scientific">uncultured bacterium</name>
    <name type="common">gcode 4</name>
    <dbReference type="NCBI Taxonomy" id="1234023"/>
    <lineage>
        <taxon>Bacteria</taxon>
        <taxon>environmental samples</taxon>
    </lineage>
</organism>
<dbReference type="EMBL" id="AMFJ01000142">
    <property type="protein sequence ID" value="EKE29578.1"/>
    <property type="molecule type" value="Genomic_DNA"/>
</dbReference>
<sequence>MLNLANSYKIKFARCSTNFQSPLDFRA</sequence>
<feature type="non-terminal residue" evidence="1">
    <location>
        <position position="27"/>
    </location>
</feature>
<gene>
    <name evidence="1" type="ORF">ACD_2C00142G0002</name>
</gene>
<evidence type="ECO:0000313" key="1">
    <source>
        <dbReference type="EMBL" id="EKE29578.1"/>
    </source>
</evidence>
<dbReference type="AlphaFoldDB" id="K2G2Z4"/>
<name>K2G2Z4_9BACT</name>
<proteinExistence type="predicted"/>
<comment type="caution">
    <text evidence="1">The sequence shown here is derived from an EMBL/GenBank/DDBJ whole genome shotgun (WGS) entry which is preliminary data.</text>
</comment>
<accession>K2G2Z4</accession>